<reference evidence="8" key="1">
    <citation type="journal article" date="2015" name="Nature">
        <title>Complex archaea that bridge the gap between prokaryotes and eukaryotes.</title>
        <authorList>
            <person name="Spang A."/>
            <person name="Saw J.H."/>
            <person name="Jorgensen S.L."/>
            <person name="Zaremba-Niedzwiedzka K."/>
            <person name="Martijn J."/>
            <person name="Lind A.E."/>
            <person name="van Eijk R."/>
            <person name="Schleper C."/>
            <person name="Guy L."/>
            <person name="Ettema T.J."/>
        </authorList>
    </citation>
    <scope>NUCLEOTIDE SEQUENCE</scope>
</reference>
<protein>
    <recommendedName>
        <fullName evidence="9">ABC transmembrane type-1 domain-containing protein</fullName>
    </recommendedName>
</protein>
<feature type="transmembrane region" description="Helical" evidence="7">
    <location>
        <begin position="20"/>
        <end position="43"/>
    </location>
</feature>
<keyword evidence="3" id="KW-1003">Cell membrane</keyword>
<comment type="caution">
    <text evidence="8">The sequence shown here is derived from an EMBL/GenBank/DDBJ whole genome shotgun (WGS) entry which is preliminary data.</text>
</comment>
<feature type="non-terminal residue" evidence="8">
    <location>
        <position position="102"/>
    </location>
</feature>
<evidence type="ECO:0008006" key="9">
    <source>
        <dbReference type="Google" id="ProtNLM"/>
    </source>
</evidence>
<comment type="subcellular location">
    <subcellularLocation>
        <location evidence="1">Cell membrane</location>
        <topology evidence="1">Multi-pass membrane protein</topology>
    </subcellularLocation>
</comment>
<gene>
    <name evidence="8" type="ORF">LCGC14_3021440</name>
</gene>
<dbReference type="EMBL" id="LAZR01062825">
    <property type="protein sequence ID" value="KKK60729.1"/>
    <property type="molecule type" value="Genomic_DNA"/>
</dbReference>
<dbReference type="Gene3D" id="1.10.3720.10">
    <property type="entry name" value="MetI-like"/>
    <property type="match status" value="1"/>
</dbReference>
<evidence type="ECO:0000256" key="6">
    <source>
        <dbReference type="ARBA" id="ARBA00023136"/>
    </source>
</evidence>
<evidence type="ECO:0000256" key="2">
    <source>
        <dbReference type="ARBA" id="ARBA00022448"/>
    </source>
</evidence>
<evidence type="ECO:0000313" key="8">
    <source>
        <dbReference type="EMBL" id="KKK60729.1"/>
    </source>
</evidence>
<keyword evidence="2" id="KW-0813">Transport</keyword>
<evidence type="ECO:0000256" key="4">
    <source>
        <dbReference type="ARBA" id="ARBA00022692"/>
    </source>
</evidence>
<dbReference type="PANTHER" id="PTHR43227:SF8">
    <property type="entry name" value="DIACETYLCHITOBIOSE UPTAKE SYSTEM PERMEASE PROTEIN DASB"/>
    <property type="match status" value="1"/>
</dbReference>
<dbReference type="InterPro" id="IPR035906">
    <property type="entry name" value="MetI-like_sf"/>
</dbReference>
<dbReference type="PANTHER" id="PTHR43227">
    <property type="entry name" value="BLL4140 PROTEIN"/>
    <property type="match status" value="1"/>
</dbReference>
<accession>A0A0F8Z2P7</accession>
<evidence type="ECO:0000256" key="7">
    <source>
        <dbReference type="SAM" id="Phobius"/>
    </source>
</evidence>
<keyword evidence="4 7" id="KW-0812">Transmembrane</keyword>
<sequence length="102" mass="11982">MKQVKRRRVLRWFSKNKISLLFLLPATVFVCIFMVYPLFYQLFLSFFRRSSWSKTGTFIGLSNYEKLLFGDLRFWQALKNNAIYTSLYVGGVVILGLVLALL</sequence>
<feature type="transmembrane region" description="Helical" evidence="7">
    <location>
        <begin position="82"/>
        <end position="101"/>
    </location>
</feature>
<keyword evidence="6 7" id="KW-0472">Membrane</keyword>
<proteinExistence type="predicted"/>
<evidence type="ECO:0000256" key="1">
    <source>
        <dbReference type="ARBA" id="ARBA00004651"/>
    </source>
</evidence>
<dbReference type="SUPFAM" id="SSF161098">
    <property type="entry name" value="MetI-like"/>
    <property type="match status" value="1"/>
</dbReference>
<evidence type="ECO:0000256" key="3">
    <source>
        <dbReference type="ARBA" id="ARBA00022475"/>
    </source>
</evidence>
<organism evidence="8">
    <name type="scientific">marine sediment metagenome</name>
    <dbReference type="NCBI Taxonomy" id="412755"/>
    <lineage>
        <taxon>unclassified sequences</taxon>
        <taxon>metagenomes</taxon>
        <taxon>ecological metagenomes</taxon>
    </lineage>
</organism>
<dbReference type="AlphaFoldDB" id="A0A0F8Z2P7"/>
<keyword evidence="5 7" id="KW-1133">Transmembrane helix</keyword>
<dbReference type="GO" id="GO:0005886">
    <property type="term" value="C:plasma membrane"/>
    <property type="evidence" value="ECO:0007669"/>
    <property type="project" value="UniProtKB-SubCell"/>
</dbReference>
<dbReference type="InterPro" id="IPR050809">
    <property type="entry name" value="UgpAE/MalFG_permease"/>
</dbReference>
<evidence type="ECO:0000256" key="5">
    <source>
        <dbReference type="ARBA" id="ARBA00022989"/>
    </source>
</evidence>
<name>A0A0F8Z2P7_9ZZZZ</name>